<proteinExistence type="predicted"/>
<accession>A0A7W6RFT5</accession>
<name>A0A7W6RFT5_9PROT</name>
<sequence>MITLGPTTTATLDIDAFCVDLKANPCWRVPHPGHGGDLRPVKAMEFADGSRVELTDTGFEVKPVAS</sequence>
<evidence type="ECO:0000313" key="1">
    <source>
        <dbReference type="EMBL" id="MBB4267728.1"/>
    </source>
</evidence>
<keyword evidence="2" id="KW-1185">Reference proteome</keyword>
<gene>
    <name evidence="1" type="ORF">GGD89_003375</name>
</gene>
<evidence type="ECO:0000313" key="2">
    <source>
        <dbReference type="Proteomes" id="UP000554286"/>
    </source>
</evidence>
<comment type="caution">
    <text evidence="1">The sequence shown here is derived from an EMBL/GenBank/DDBJ whole genome shotgun (WGS) entry which is preliminary data.</text>
</comment>
<reference evidence="1 2" key="1">
    <citation type="submission" date="2020-08" db="EMBL/GenBank/DDBJ databases">
        <title>Genome sequencing of Purple Non-Sulfur Bacteria from various extreme environments.</title>
        <authorList>
            <person name="Mayer M."/>
        </authorList>
    </citation>
    <scope>NUCLEOTIDE SEQUENCE [LARGE SCALE GENOMIC DNA]</scope>
    <source>
        <strain evidence="1 2">JA131</strain>
    </source>
</reference>
<protein>
    <submittedName>
        <fullName evidence="1">Uncharacterized protein</fullName>
    </submittedName>
</protein>
<dbReference type="AlphaFoldDB" id="A0A7W6RFT5"/>
<dbReference type="Proteomes" id="UP000554286">
    <property type="component" value="Unassembled WGS sequence"/>
</dbReference>
<organism evidence="1 2">
    <name type="scientific">Roseospira visakhapatnamensis</name>
    <dbReference type="NCBI Taxonomy" id="390880"/>
    <lineage>
        <taxon>Bacteria</taxon>
        <taxon>Pseudomonadati</taxon>
        <taxon>Pseudomonadota</taxon>
        <taxon>Alphaproteobacteria</taxon>
        <taxon>Rhodospirillales</taxon>
        <taxon>Rhodospirillaceae</taxon>
        <taxon>Roseospira</taxon>
    </lineage>
</organism>
<dbReference type="EMBL" id="JACIGK010000032">
    <property type="protein sequence ID" value="MBB4267728.1"/>
    <property type="molecule type" value="Genomic_DNA"/>
</dbReference>
<dbReference type="RefSeq" id="WP_184047622.1">
    <property type="nucleotide sequence ID" value="NZ_JACIGK010000032.1"/>
</dbReference>